<accession>A0A7G5FEL9</accession>
<organism evidence="3 4">
    <name type="scientific">Corynebacterium hindlerae</name>
    <dbReference type="NCBI Taxonomy" id="699041"/>
    <lineage>
        <taxon>Bacteria</taxon>
        <taxon>Bacillati</taxon>
        <taxon>Actinomycetota</taxon>
        <taxon>Actinomycetes</taxon>
        <taxon>Mycobacteriales</taxon>
        <taxon>Corynebacteriaceae</taxon>
        <taxon>Corynebacterium</taxon>
    </lineage>
</organism>
<gene>
    <name evidence="3" type="ORF">HW450_12125</name>
</gene>
<dbReference type="InterPro" id="IPR006680">
    <property type="entry name" value="Amidohydro-rel"/>
</dbReference>
<dbReference type="Pfam" id="PF04909">
    <property type="entry name" value="Amidohydro_2"/>
    <property type="match status" value="1"/>
</dbReference>
<keyword evidence="4" id="KW-1185">Reference proteome</keyword>
<dbReference type="Proteomes" id="UP000515570">
    <property type="component" value="Chromosome"/>
</dbReference>
<evidence type="ECO:0000313" key="3">
    <source>
        <dbReference type="EMBL" id="QMV85060.1"/>
    </source>
</evidence>
<evidence type="ECO:0000256" key="1">
    <source>
        <dbReference type="ARBA" id="ARBA00023239"/>
    </source>
</evidence>
<proteinExistence type="predicted"/>
<protein>
    <submittedName>
        <fullName evidence="3">Amidohydrolase</fullName>
    </submittedName>
</protein>
<dbReference type="GO" id="GO:0005737">
    <property type="term" value="C:cytoplasm"/>
    <property type="evidence" value="ECO:0007669"/>
    <property type="project" value="TreeGrafter"/>
</dbReference>
<sequence length="318" mass="34911">MSYSVAAIDTHAHVYPAWYLDRLVAAGGDPAATAVARGIRADSTPEDIQARIAGMDIAGVEVQLLAVTPQSPIVPDAAAGEKLARDINEEYLRLHTEYPGRFWLYAALPLPHVAASLREIERIATEPFLGVSFPALLPGGGSLNNPDFDPIWEALNDAHAVVNIHPTGQGACSAPMLEHRLEWVNGAPVEDAIATLHLLKADIPARYPNIHFHVAHLGGDLPFLAQRIEDNYTDWNAFPSSPRQTLSKFYFDAANFHEPSLRLAAETFGPTQIMAGSDFPYFQDSKYTRAFSYVRDSSLSEEHREAVLRGNAMRLFGK</sequence>
<evidence type="ECO:0000313" key="4">
    <source>
        <dbReference type="Proteomes" id="UP000515570"/>
    </source>
</evidence>
<dbReference type="AlphaFoldDB" id="A0A7G5FEL9"/>
<dbReference type="Gene3D" id="3.20.20.140">
    <property type="entry name" value="Metal-dependent hydrolases"/>
    <property type="match status" value="1"/>
</dbReference>
<feature type="domain" description="Amidohydrolase-related" evidence="2">
    <location>
        <begin position="8"/>
        <end position="317"/>
    </location>
</feature>
<dbReference type="PANTHER" id="PTHR21240">
    <property type="entry name" value="2-AMINO-3-CARBOXYLMUCONATE-6-SEMIALDEHYDE DECARBOXYLASE"/>
    <property type="match status" value="1"/>
</dbReference>
<name>A0A7G5FEL9_9CORY</name>
<dbReference type="GO" id="GO:0016831">
    <property type="term" value="F:carboxy-lyase activity"/>
    <property type="evidence" value="ECO:0007669"/>
    <property type="project" value="InterPro"/>
</dbReference>
<dbReference type="InterPro" id="IPR032465">
    <property type="entry name" value="ACMSD"/>
</dbReference>
<keyword evidence="3" id="KW-0378">Hydrolase</keyword>
<dbReference type="InterPro" id="IPR032466">
    <property type="entry name" value="Metal_Hydrolase"/>
</dbReference>
<evidence type="ECO:0000259" key="2">
    <source>
        <dbReference type="Pfam" id="PF04909"/>
    </source>
</evidence>
<dbReference type="SUPFAM" id="SSF51556">
    <property type="entry name" value="Metallo-dependent hydrolases"/>
    <property type="match status" value="1"/>
</dbReference>
<reference evidence="3 4" key="1">
    <citation type="submission" date="2020-07" db="EMBL/GenBank/DDBJ databases">
        <title>non toxigenic Corynebacterium sp. nov from a clinical source.</title>
        <authorList>
            <person name="Bernier A.-M."/>
            <person name="Bernard K."/>
        </authorList>
    </citation>
    <scope>NUCLEOTIDE SEQUENCE [LARGE SCALE GENOMIC DNA]</scope>
    <source>
        <strain evidence="4">NML 93-0612</strain>
    </source>
</reference>
<dbReference type="EMBL" id="CP059833">
    <property type="protein sequence ID" value="QMV85060.1"/>
    <property type="molecule type" value="Genomic_DNA"/>
</dbReference>
<dbReference type="RefSeq" id="WP_182385867.1">
    <property type="nucleotide sequence ID" value="NZ_CP059833.1"/>
</dbReference>
<dbReference type="GO" id="GO:0019748">
    <property type="term" value="P:secondary metabolic process"/>
    <property type="evidence" value="ECO:0007669"/>
    <property type="project" value="TreeGrafter"/>
</dbReference>
<dbReference type="GO" id="GO:0016787">
    <property type="term" value="F:hydrolase activity"/>
    <property type="evidence" value="ECO:0007669"/>
    <property type="project" value="UniProtKB-KW"/>
</dbReference>
<dbReference type="PANTHER" id="PTHR21240:SF28">
    <property type="entry name" value="ISO-OROTATE DECARBOXYLASE (EUROFUNG)"/>
    <property type="match status" value="1"/>
</dbReference>
<keyword evidence="1" id="KW-0456">Lyase</keyword>